<dbReference type="EMBL" id="QWGB01000003">
    <property type="protein sequence ID" value="RIJ26158.1"/>
    <property type="molecule type" value="Genomic_DNA"/>
</dbReference>
<dbReference type="NCBIfam" id="TIGR00182">
    <property type="entry name" value="plsX"/>
    <property type="match status" value="1"/>
</dbReference>
<comment type="catalytic activity">
    <reaction evidence="1 10">
        <text>a fatty acyl-[ACP] + phosphate = an acyl phosphate + holo-[ACP]</text>
        <dbReference type="Rhea" id="RHEA:42292"/>
        <dbReference type="Rhea" id="RHEA-COMP:9685"/>
        <dbReference type="Rhea" id="RHEA-COMP:14125"/>
        <dbReference type="ChEBI" id="CHEBI:43474"/>
        <dbReference type="ChEBI" id="CHEBI:59918"/>
        <dbReference type="ChEBI" id="CHEBI:64479"/>
        <dbReference type="ChEBI" id="CHEBI:138651"/>
        <dbReference type="EC" id="2.3.1.274"/>
    </reaction>
</comment>
<dbReference type="GO" id="GO:0043811">
    <property type="term" value="F:phosphate:acyl-[acyl carrier protein] acyltransferase activity"/>
    <property type="evidence" value="ECO:0007669"/>
    <property type="project" value="UniProtKB-UniRule"/>
</dbReference>
<evidence type="ECO:0000256" key="7">
    <source>
        <dbReference type="ARBA" id="ARBA00023264"/>
    </source>
</evidence>
<evidence type="ECO:0000256" key="8">
    <source>
        <dbReference type="ARBA" id="ARBA00024069"/>
    </source>
</evidence>
<evidence type="ECO:0000256" key="4">
    <source>
        <dbReference type="ARBA" id="ARBA00022679"/>
    </source>
</evidence>
<comment type="subcellular location">
    <subcellularLocation>
        <location evidence="10">Cytoplasm</location>
    </subcellularLocation>
    <text evidence="10">Associated with the membrane possibly through PlsY.</text>
</comment>
<evidence type="ECO:0000256" key="9">
    <source>
        <dbReference type="ARBA" id="ARBA00046608"/>
    </source>
</evidence>
<dbReference type="HAMAP" id="MF_00019">
    <property type="entry name" value="PlsX"/>
    <property type="match status" value="1"/>
</dbReference>
<dbReference type="GO" id="GO:0006633">
    <property type="term" value="P:fatty acid biosynthetic process"/>
    <property type="evidence" value="ECO:0007669"/>
    <property type="project" value="UniProtKB-UniRule"/>
</dbReference>
<keyword evidence="2 10" id="KW-0963">Cytoplasm</keyword>
<dbReference type="Proteomes" id="UP000265431">
    <property type="component" value="Unassembled WGS sequence"/>
</dbReference>
<keyword evidence="4 10" id="KW-0808">Transferase</keyword>
<evidence type="ECO:0000256" key="6">
    <source>
        <dbReference type="ARBA" id="ARBA00023209"/>
    </source>
</evidence>
<dbReference type="AlphaFoldDB" id="A0A399R4E8"/>
<sequence length="346" mass="35981">MSDLTLSIDAMGGDSAPEVVLDGLKLFRGMSPGVRYLLHGRQSELVAGVASRGLTDICEICNQPEVVSMNAKPSSALRKAKGTSMWSTVEAVKDGRAAAGVSAGNTGALMAMSMLALRKMEGVHRPAMTAVWPTLKGRAVVLDVGANLDADAEQLVEFAVMGESYARAVFGIEKPTVGLLNIGAEDEKGPDAVKLASEILRTRDLGIEFKGFVEGNDISMGEVDVVVTDGFTGNVALKTAEGTARLVSTYVRQALTSSPLSKVGALLAKRGLMDLRTKMNPSSVNGGVLLGLNGVVVKSHGGTDAEGFATAVGLAANLARSNYMQEVATGLTRVGRQDIAAESVSK</sequence>
<dbReference type="InterPro" id="IPR003664">
    <property type="entry name" value="FA_synthesis"/>
</dbReference>
<dbReference type="InterPro" id="IPR012281">
    <property type="entry name" value="Phospholipid_synth_PlsX-like"/>
</dbReference>
<comment type="function">
    <text evidence="10">Catalyzes the reversible formation of acyl-phosphate (acyl-PO(4)) from acyl-[acyl-carrier-protein] (acyl-ACP). This enzyme utilizes acyl-ACP as fatty acyl donor, but not acyl-CoA.</text>
</comment>
<protein>
    <recommendedName>
        <fullName evidence="8 10">Phosphate acyltransferase</fullName>
        <ecNumber evidence="8 10">2.3.1.274</ecNumber>
    </recommendedName>
    <alternativeName>
        <fullName evidence="10">Acyl-ACP phosphotransacylase</fullName>
    </alternativeName>
    <alternativeName>
        <fullName evidence="10">Acyl-[acyl-carrier-protein]--phosphate acyltransferase</fullName>
    </alternativeName>
    <alternativeName>
        <fullName evidence="10">Phosphate-acyl-ACP acyltransferase</fullName>
    </alternativeName>
</protein>
<dbReference type="Pfam" id="PF02504">
    <property type="entry name" value="FA_synthesis"/>
    <property type="match status" value="1"/>
</dbReference>
<dbReference type="RefSeq" id="WP_119378011.1">
    <property type="nucleotide sequence ID" value="NZ_QWGB01000003.1"/>
</dbReference>
<comment type="subunit">
    <text evidence="9 10">Homodimer. Probably interacts with PlsY.</text>
</comment>
<keyword evidence="11" id="KW-0012">Acyltransferase</keyword>
<keyword evidence="6 10" id="KW-0594">Phospholipid biosynthesis</keyword>
<evidence type="ECO:0000313" key="11">
    <source>
        <dbReference type="EMBL" id="RIJ26158.1"/>
    </source>
</evidence>
<evidence type="ECO:0000256" key="1">
    <source>
        <dbReference type="ARBA" id="ARBA00001232"/>
    </source>
</evidence>
<keyword evidence="7 10" id="KW-1208">Phospholipid metabolism</keyword>
<dbReference type="PANTHER" id="PTHR30100:SF1">
    <property type="entry name" value="PHOSPHATE ACYLTRANSFERASE"/>
    <property type="match status" value="1"/>
</dbReference>
<evidence type="ECO:0000256" key="2">
    <source>
        <dbReference type="ARBA" id="ARBA00022490"/>
    </source>
</evidence>
<proteinExistence type="inferred from homology"/>
<dbReference type="PIRSF" id="PIRSF002465">
    <property type="entry name" value="Phsphlp_syn_PlsX"/>
    <property type="match status" value="1"/>
</dbReference>
<evidence type="ECO:0000313" key="12">
    <source>
        <dbReference type="Proteomes" id="UP000265431"/>
    </source>
</evidence>
<comment type="pathway">
    <text evidence="10">Lipid metabolism; phospholipid metabolism.</text>
</comment>
<dbReference type="GO" id="GO:0005737">
    <property type="term" value="C:cytoplasm"/>
    <property type="evidence" value="ECO:0007669"/>
    <property type="project" value="UniProtKB-SubCell"/>
</dbReference>
<evidence type="ECO:0000256" key="10">
    <source>
        <dbReference type="HAMAP-Rule" id="MF_00019"/>
    </source>
</evidence>
<dbReference type="GO" id="GO:0008654">
    <property type="term" value="P:phospholipid biosynthetic process"/>
    <property type="evidence" value="ECO:0007669"/>
    <property type="project" value="UniProtKB-KW"/>
</dbReference>
<dbReference type="PANTHER" id="PTHR30100">
    <property type="entry name" value="FATTY ACID/PHOSPHOLIPID SYNTHESIS PROTEIN PLSX"/>
    <property type="match status" value="1"/>
</dbReference>
<evidence type="ECO:0000256" key="3">
    <source>
        <dbReference type="ARBA" id="ARBA00022516"/>
    </source>
</evidence>
<accession>A0A399R4E8</accession>
<evidence type="ECO:0000256" key="5">
    <source>
        <dbReference type="ARBA" id="ARBA00023098"/>
    </source>
</evidence>
<keyword evidence="5 10" id="KW-0443">Lipid metabolism</keyword>
<dbReference type="SUPFAM" id="SSF53659">
    <property type="entry name" value="Isocitrate/Isopropylmalate dehydrogenase-like"/>
    <property type="match status" value="1"/>
</dbReference>
<dbReference type="Gene3D" id="3.40.718.10">
    <property type="entry name" value="Isopropylmalate Dehydrogenase"/>
    <property type="match status" value="1"/>
</dbReference>
<keyword evidence="12" id="KW-1185">Reference proteome</keyword>
<keyword evidence="3 10" id="KW-0444">Lipid biosynthesis</keyword>
<reference evidence="11 12" key="1">
    <citation type="submission" date="2018-08" db="EMBL/GenBank/DDBJ databases">
        <title>Henriciella mobilis sp. nov., isolated from seawater.</title>
        <authorList>
            <person name="Cheng H."/>
            <person name="Wu Y.-H."/>
            <person name="Xu X.-W."/>
            <person name="Guo L.-L."/>
        </authorList>
    </citation>
    <scope>NUCLEOTIDE SEQUENCE [LARGE SCALE GENOMIC DNA]</scope>
    <source>
        <strain evidence="11 12">CCUG66934</strain>
    </source>
</reference>
<comment type="similarity">
    <text evidence="10">Belongs to the PlsX family.</text>
</comment>
<dbReference type="OrthoDB" id="9806408at2"/>
<gene>
    <name evidence="10 11" type="primary">plsX</name>
    <name evidence="11" type="ORF">D1224_00640</name>
</gene>
<dbReference type="EC" id="2.3.1.274" evidence="8 10"/>
<comment type="caution">
    <text evidence="11">The sequence shown here is derived from an EMBL/GenBank/DDBJ whole genome shotgun (WGS) entry which is preliminary data.</text>
</comment>
<name>A0A399R4E8_9PROT</name>
<dbReference type="UniPathway" id="UPA00085"/>
<organism evidence="11 12">
    <name type="scientific">Henriciella barbarensis</name>
    <dbReference type="NCBI Taxonomy" id="86342"/>
    <lineage>
        <taxon>Bacteria</taxon>
        <taxon>Pseudomonadati</taxon>
        <taxon>Pseudomonadota</taxon>
        <taxon>Alphaproteobacteria</taxon>
        <taxon>Hyphomonadales</taxon>
        <taxon>Hyphomonadaceae</taxon>
        <taxon>Henriciella</taxon>
    </lineage>
</organism>